<dbReference type="Proteomes" id="UP000828390">
    <property type="component" value="Unassembled WGS sequence"/>
</dbReference>
<comment type="caution">
    <text evidence="1">The sequence shown here is derived from an EMBL/GenBank/DDBJ whole genome shotgun (WGS) entry which is preliminary data.</text>
</comment>
<organism evidence="1 2">
    <name type="scientific">Dreissena polymorpha</name>
    <name type="common">Zebra mussel</name>
    <name type="synonym">Mytilus polymorpha</name>
    <dbReference type="NCBI Taxonomy" id="45954"/>
    <lineage>
        <taxon>Eukaryota</taxon>
        <taxon>Metazoa</taxon>
        <taxon>Spiralia</taxon>
        <taxon>Lophotrochozoa</taxon>
        <taxon>Mollusca</taxon>
        <taxon>Bivalvia</taxon>
        <taxon>Autobranchia</taxon>
        <taxon>Heteroconchia</taxon>
        <taxon>Euheterodonta</taxon>
        <taxon>Imparidentia</taxon>
        <taxon>Neoheterodontei</taxon>
        <taxon>Myida</taxon>
        <taxon>Dreissenoidea</taxon>
        <taxon>Dreissenidae</taxon>
        <taxon>Dreissena</taxon>
    </lineage>
</organism>
<evidence type="ECO:0000313" key="2">
    <source>
        <dbReference type="Proteomes" id="UP000828390"/>
    </source>
</evidence>
<dbReference type="AlphaFoldDB" id="A0A9D4BXX6"/>
<evidence type="ECO:0000313" key="1">
    <source>
        <dbReference type="EMBL" id="KAH3713031.1"/>
    </source>
</evidence>
<protein>
    <submittedName>
        <fullName evidence="1">Uncharacterized protein</fullName>
    </submittedName>
</protein>
<keyword evidence="2" id="KW-1185">Reference proteome</keyword>
<dbReference type="EMBL" id="JAIWYP010000014">
    <property type="protein sequence ID" value="KAH3713031.1"/>
    <property type="molecule type" value="Genomic_DNA"/>
</dbReference>
<name>A0A9D4BXX6_DREPO</name>
<accession>A0A9D4BXX6</accession>
<reference evidence="1" key="1">
    <citation type="journal article" date="2019" name="bioRxiv">
        <title>The Genome of the Zebra Mussel, Dreissena polymorpha: A Resource for Invasive Species Research.</title>
        <authorList>
            <person name="McCartney M.A."/>
            <person name="Auch B."/>
            <person name="Kono T."/>
            <person name="Mallez S."/>
            <person name="Zhang Y."/>
            <person name="Obille A."/>
            <person name="Becker A."/>
            <person name="Abrahante J.E."/>
            <person name="Garbe J."/>
            <person name="Badalamenti J.P."/>
            <person name="Herman A."/>
            <person name="Mangelson H."/>
            <person name="Liachko I."/>
            <person name="Sullivan S."/>
            <person name="Sone E.D."/>
            <person name="Koren S."/>
            <person name="Silverstein K.A.T."/>
            <person name="Beckman K.B."/>
            <person name="Gohl D.M."/>
        </authorList>
    </citation>
    <scope>NUCLEOTIDE SEQUENCE</scope>
    <source>
        <strain evidence="1">Duluth1</strain>
        <tissue evidence="1">Whole animal</tissue>
    </source>
</reference>
<gene>
    <name evidence="1" type="ORF">DPMN_072795</name>
</gene>
<sequence>MEVGKTKFKCRPHTKVILIELLKFESSAAVVQGTSLRAQNNEFVQYIADNWRQVKEARIERDKKDGNTLEKFLNERNPFSEESHLRNIETGVIADKFVNADIANEVGQNVLKAMKDQKISDIIETAVNYALNVPTVVVVKTLPPTQAAGQYHSFRVNHQVQTNGLDMNQTL</sequence>
<proteinExistence type="predicted"/>
<reference evidence="1" key="2">
    <citation type="submission" date="2020-11" db="EMBL/GenBank/DDBJ databases">
        <authorList>
            <person name="McCartney M.A."/>
            <person name="Auch B."/>
            <person name="Kono T."/>
            <person name="Mallez S."/>
            <person name="Becker A."/>
            <person name="Gohl D.M."/>
            <person name="Silverstein K.A.T."/>
            <person name="Koren S."/>
            <person name="Bechman K.B."/>
            <person name="Herman A."/>
            <person name="Abrahante J.E."/>
            <person name="Garbe J."/>
        </authorList>
    </citation>
    <scope>NUCLEOTIDE SEQUENCE</scope>
    <source>
        <strain evidence="1">Duluth1</strain>
        <tissue evidence="1">Whole animal</tissue>
    </source>
</reference>